<evidence type="ECO:0000313" key="1">
    <source>
        <dbReference type="EMBL" id="RCN32970.1"/>
    </source>
</evidence>
<reference evidence="1 2" key="1">
    <citation type="submission" date="2014-10" db="EMBL/GenBank/DDBJ databases">
        <title>Draft genome of the hookworm Ancylostoma caninum.</title>
        <authorList>
            <person name="Mitreva M."/>
        </authorList>
    </citation>
    <scope>NUCLEOTIDE SEQUENCE [LARGE SCALE GENOMIC DNA]</scope>
    <source>
        <strain evidence="1 2">Baltimore</strain>
    </source>
</reference>
<dbReference type="Proteomes" id="UP000252519">
    <property type="component" value="Unassembled WGS sequence"/>
</dbReference>
<evidence type="ECO:0000313" key="2">
    <source>
        <dbReference type="Proteomes" id="UP000252519"/>
    </source>
</evidence>
<dbReference type="EMBL" id="JOJR01000995">
    <property type="protein sequence ID" value="RCN32970.1"/>
    <property type="molecule type" value="Genomic_DNA"/>
</dbReference>
<protein>
    <submittedName>
        <fullName evidence="1">Uncharacterized protein</fullName>
    </submittedName>
</protein>
<gene>
    <name evidence="1" type="ORF">ANCCAN_21213</name>
</gene>
<accession>A0A368FQ83</accession>
<name>A0A368FQ83_ANCCA</name>
<dbReference type="AlphaFoldDB" id="A0A368FQ83"/>
<comment type="caution">
    <text evidence="1">The sequence shown here is derived from an EMBL/GenBank/DDBJ whole genome shotgun (WGS) entry which is preliminary data.</text>
</comment>
<organism evidence="1 2">
    <name type="scientific">Ancylostoma caninum</name>
    <name type="common">Dog hookworm</name>
    <dbReference type="NCBI Taxonomy" id="29170"/>
    <lineage>
        <taxon>Eukaryota</taxon>
        <taxon>Metazoa</taxon>
        <taxon>Ecdysozoa</taxon>
        <taxon>Nematoda</taxon>
        <taxon>Chromadorea</taxon>
        <taxon>Rhabditida</taxon>
        <taxon>Rhabditina</taxon>
        <taxon>Rhabditomorpha</taxon>
        <taxon>Strongyloidea</taxon>
        <taxon>Ancylostomatidae</taxon>
        <taxon>Ancylostomatinae</taxon>
        <taxon>Ancylostoma</taxon>
    </lineage>
</organism>
<proteinExistence type="predicted"/>
<keyword evidence="2" id="KW-1185">Reference proteome</keyword>
<sequence length="148" mass="16794">MLAYAIETVFPHNPIQVYSPLPVHHRKVKIDTEILGLTERDGGAQPEEDIFYHGKRLIGQFSATGDAFYVKTSLLLFGFNIGCICLQSDSWKLPKITARQSLNSEDSRATKTYPVACLLRHNLITVHKEFSFTDKRSYAMLNRRIGAH</sequence>